<evidence type="ECO:0000313" key="2">
    <source>
        <dbReference type="Proteomes" id="UP000226269"/>
    </source>
</evidence>
<sequence>MAKKKTLAQKTYEDTVKARRWFAGTRNEFNTARAKKKNTEAFFKTIKRRY</sequence>
<organism evidence="1 2">
    <name type="scientific">Staphylococcus phage phiIBB-SEP1</name>
    <dbReference type="NCBI Taxonomy" id="1340769"/>
    <lineage>
        <taxon>Viruses</taxon>
        <taxon>Duplodnaviria</taxon>
        <taxon>Heunggongvirae</taxon>
        <taxon>Uroviricota</taxon>
        <taxon>Caudoviricetes</taxon>
        <taxon>Herelleviridae</taxon>
        <taxon>Twortvirinae</taxon>
        <taxon>Sepunavirus</taxon>
        <taxon>Sepunavirus SEP1</taxon>
    </lineage>
</organism>
<reference evidence="1 2" key="1">
    <citation type="journal article" date="2014" name="J. Gen. Virol.">
        <title>Isolation and characterization of a new Staphylococcus epidermidis broad-spectrum bacteriophage.</title>
        <authorList>
            <person name="Melo L.D."/>
            <person name="Sillankorva S."/>
            <person name="Ackermann H.W."/>
            <person name="Kropinski A.M."/>
            <person name="Azeredo J."/>
            <person name="Cerca N."/>
        </authorList>
    </citation>
    <scope>NUCLEOTIDE SEQUENCE [LARGE SCALE GENOMIC DNA]</scope>
</reference>
<gene>
    <name evidence="1" type="ORF">SEP1_193</name>
</gene>
<accession>W5RAT8</accession>
<proteinExistence type="predicted"/>
<keyword evidence="2" id="KW-1185">Reference proteome</keyword>
<name>W5RAT8_9CAUD</name>
<protein>
    <submittedName>
        <fullName evidence="1">Uncharacterized protein</fullName>
    </submittedName>
</protein>
<dbReference type="Proteomes" id="UP000226269">
    <property type="component" value="Segment"/>
</dbReference>
<evidence type="ECO:0000313" key="1">
    <source>
        <dbReference type="EMBL" id="AGR48319.1"/>
    </source>
</evidence>
<dbReference type="EMBL" id="KF021268">
    <property type="protein sequence ID" value="AGR48319.1"/>
    <property type="molecule type" value="Genomic_DNA"/>
</dbReference>